<accession>A0A1L6MZ80</accession>
<protein>
    <recommendedName>
        <fullName evidence="3">PDZ domain-containing protein</fullName>
    </recommendedName>
</protein>
<evidence type="ECO:0000259" key="3">
    <source>
        <dbReference type="PROSITE" id="PS50106"/>
    </source>
</evidence>
<organism evidence="4 5">
    <name type="scientific">Pajaroellobacter abortibovis</name>
    <dbReference type="NCBI Taxonomy" id="1882918"/>
    <lineage>
        <taxon>Bacteria</taxon>
        <taxon>Pseudomonadati</taxon>
        <taxon>Myxococcota</taxon>
        <taxon>Polyangia</taxon>
        <taxon>Polyangiales</taxon>
        <taxon>Polyangiaceae</taxon>
    </lineage>
</organism>
<dbReference type="CDD" id="cd10839">
    <property type="entry name" value="cpPDZ1_DegP-like"/>
    <property type="match status" value="1"/>
</dbReference>
<dbReference type="InterPro" id="IPR051201">
    <property type="entry name" value="Chloro_Bact_Ser_Proteases"/>
</dbReference>
<dbReference type="Pfam" id="PF00595">
    <property type="entry name" value="PDZ"/>
    <property type="match status" value="1"/>
</dbReference>
<dbReference type="SMART" id="SM00228">
    <property type="entry name" value="PDZ"/>
    <property type="match status" value="2"/>
</dbReference>
<feature type="domain" description="PDZ" evidence="3">
    <location>
        <begin position="215"/>
        <end position="281"/>
    </location>
</feature>
<dbReference type="InterPro" id="IPR001478">
    <property type="entry name" value="PDZ"/>
</dbReference>
<dbReference type="InterPro" id="IPR009003">
    <property type="entry name" value="Peptidase_S1_PA"/>
</dbReference>
<dbReference type="AlphaFoldDB" id="A0A1L6MZ80"/>
<dbReference type="PRINTS" id="PR00834">
    <property type="entry name" value="PROTEASES2C"/>
</dbReference>
<dbReference type="PANTHER" id="PTHR43343:SF3">
    <property type="entry name" value="PROTEASE DO-LIKE 8, CHLOROPLASTIC"/>
    <property type="match status" value="1"/>
</dbReference>
<dbReference type="InterPro" id="IPR001940">
    <property type="entry name" value="Peptidase_S1C"/>
</dbReference>
<evidence type="ECO:0000313" key="4">
    <source>
        <dbReference type="EMBL" id="APS00816.1"/>
    </source>
</evidence>
<dbReference type="InterPro" id="IPR036034">
    <property type="entry name" value="PDZ_sf"/>
</dbReference>
<keyword evidence="2" id="KW-0378">Hydrolase</keyword>
<dbReference type="Pfam" id="PF13180">
    <property type="entry name" value="PDZ_2"/>
    <property type="match status" value="1"/>
</dbReference>
<dbReference type="PANTHER" id="PTHR43343">
    <property type="entry name" value="PEPTIDASE S12"/>
    <property type="match status" value="1"/>
</dbReference>
<dbReference type="Gene3D" id="2.40.10.120">
    <property type="match status" value="1"/>
</dbReference>
<dbReference type="GO" id="GO:0006508">
    <property type="term" value="P:proteolysis"/>
    <property type="evidence" value="ECO:0007669"/>
    <property type="project" value="UniProtKB-KW"/>
</dbReference>
<name>A0A1L6MZ80_9BACT</name>
<dbReference type="STRING" id="1882918.BCY86_00805"/>
<keyword evidence="1" id="KW-0645">Protease</keyword>
<dbReference type="Proteomes" id="UP000185544">
    <property type="component" value="Chromosome"/>
</dbReference>
<reference evidence="4 5" key="1">
    <citation type="submission" date="2016-08" db="EMBL/GenBank/DDBJ databases">
        <title>Identification and validation of antigenic proteins from Pajaroellobacter abortibovis using de-novo genome sequence assembly and reverse vaccinology.</title>
        <authorList>
            <person name="Welly B.T."/>
            <person name="Miller M.R."/>
            <person name="Stott J.L."/>
            <person name="Blanchard M.T."/>
            <person name="Islas-Trejo A.D."/>
            <person name="O'Rourke S.M."/>
            <person name="Young A.E."/>
            <person name="Medrano J.F."/>
            <person name="Van Eenennaam A.L."/>
        </authorList>
    </citation>
    <scope>NUCLEOTIDE SEQUENCE [LARGE SCALE GENOMIC DNA]</scope>
    <source>
        <strain evidence="4 5">BTF92-0548A/99-0131</strain>
    </source>
</reference>
<dbReference type="EMBL" id="CP016908">
    <property type="protein sequence ID" value="APS00816.1"/>
    <property type="molecule type" value="Genomic_DNA"/>
</dbReference>
<evidence type="ECO:0000256" key="2">
    <source>
        <dbReference type="ARBA" id="ARBA00022801"/>
    </source>
</evidence>
<sequence>MVVNITTLHEERVQSLGGFPFFFFDFGSPFDFFGRRRPNNNKEGDQVIRRKALGSGFIIHSAGYVVTNEHVVEKANEVRVKVADGREFLAVVKGKDRLLDLAILELKDARDLRVASLGSSELVQDGEFVIAIGNPFGLEFTVTTGVVSARGRIIGAGPYDDFIQTNALINPGNSGGPLFNLKGQVVGINTAIQRDGQGIGFAIPVNALKEVVSDLLTIGHVERGKLGVVIQGDEISGALAEALGLPGKQGVIIAEVEPNSTAERAGLQSGDVILAVEGIKVTRPSDFPRLIARHKPKTKVKIDIWSREKKQKTVTVILGALEVKEEESEDGSGEAEEGASLLLSRSEWGVTLVEQPAGSKEEVRVVVAWVARGSIMEGILERGDILLEVNWVAIKRRADVEAAIQRVPPGASIAFKIQRQNRIHYVAAKRSPKHS</sequence>
<gene>
    <name evidence="4" type="ORF">BCY86_00805</name>
</gene>
<dbReference type="SUPFAM" id="SSF50156">
    <property type="entry name" value="PDZ domain-like"/>
    <property type="match status" value="2"/>
</dbReference>
<dbReference type="Pfam" id="PF13365">
    <property type="entry name" value="Trypsin_2"/>
    <property type="match status" value="1"/>
</dbReference>
<dbReference type="PROSITE" id="PS50106">
    <property type="entry name" value="PDZ"/>
    <property type="match status" value="1"/>
</dbReference>
<dbReference type="KEGG" id="pabo:BCY86_00805"/>
<dbReference type="GO" id="GO:0004252">
    <property type="term" value="F:serine-type endopeptidase activity"/>
    <property type="evidence" value="ECO:0007669"/>
    <property type="project" value="InterPro"/>
</dbReference>
<keyword evidence="5" id="KW-1185">Reference proteome</keyword>
<evidence type="ECO:0000313" key="5">
    <source>
        <dbReference type="Proteomes" id="UP000185544"/>
    </source>
</evidence>
<dbReference type="Gene3D" id="2.30.42.10">
    <property type="match status" value="2"/>
</dbReference>
<proteinExistence type="predicted"/>
<evidence type="ECO:0000256" key="1">
    <source>
        <dbReference type="ARBA" id="ARBA00022670"/>
    </source>
</evidence>
<dbReference type="SUPFAM" id="SSF50494">
    <property type="entry name" value="Trypsin-like serine proteases"/>
    <property type="match status" value="1"/>
</dbReference>